<proteinExistence type="predicted"/>
<dbReference type="EMBL" id="MCFA01000112">
    <property type="protein sequence ID" value="ORY07043.1"/>
    <property type="molecule type" value="Genomic_DNA"/>
</dbReference>
<dbReference type="InterPro" id="IPR018392">
    <property type="entry name" value="LysM"/>
</dbReference>
<name>A0A1Y1Z9T0_9PLEO</name>
<evidence type="ECO:0000313" key="2">
    <source>
        <dbReference type="EMBL" id="ORY07043.1"/>
    </source>
</evidence>
<feature type="non-terminal residue" evidence="2">
    <location>
        <position position="1"/>
    </location>
</feature>
<protein>
    <recommendedName>
        <fullName evidence="1">LysM domain-containing protein</fullName>
    </recommendedName>
</protein>
<dbReference type="PROSITE" id="PS51782">
    <property type="entry name" value="LYSM"/>
    <property type="match status" value="1"/>
</dbReference>
<evidence type="ECO:0000313" key="3">
    <source>
        <dbReference type="Proteomes" id="UP000193144"/>
    </source>
</evidence>
<organism evidence="2 3">
    <name type="scientific">Clohesyomyces aquaticus</name>
    <dbReference type="NCBI Taxonomy" id="1231657"/>
    <lineage>
        <taxon>Eukaryota</taxon>
        <taxon>Fungi</taxon>
        <taxon>Dikarya</taxon>
        <taxon>Ascomycota</taxon>
        <taxon>Pezizomycotina</taxon>
        <taxon>Dothideomycetes</taxon>
        <taxon>Pleosporomycetidae</taxon>
        <taxon>Pleosporales</taxon>
        <taxon>Lindgomycetaceae</taxon>
        <taxon>Clohesyomyces</taxon>
    </lineage>
</organism>
<dbReference type="CDD" id="cd00118">
    <property type="entry name" value="LysM"/>
    <property type="match status" value="1"/>
</dbReference>
<comment type="caution">
    <text evidence="2">The sequence shown here is derived from an EMBL/GenBank/DDBJ whole genome shotgun (WGS) entry which is preliminary data.</text>
</comment>
<accession>A0A1Y1Z9T0</accession>
<reference evidence="2 3" key="1">
    <citation type="submission" date="2016-07" db="EMBL/GenBank/DDBJ databases">
        <title>Pervasive Adenine N6-methylation of Active Genes in Fungi.</title>
        <authorList>
            <consortium name="DOE Joint Genome Institute"/>
            <person name="Mondo S.J."/>
            <person name="Dannebaum R.O."/>
            <person name="Kuo R.C."/>
            <person name="Labutti K."/>
            <person name="Haridas S."/>
            <person name="Kuo A."/>
            <person name="Salamov A."/>
            <person name="Ahrendt S.R."/>
            <person name="Lipzen A."/>
            <person name="Sullivan W."/>
            <person name="Andreopoulos W.B."/>
            <person name="Clum A."/>
            <person name="Lindquist E."/>
            <person name="Daum C."/>
            <person name="Ramamoorthy G.K."/>
            <person name="Gryganskyi A."/>
            <person name="Culley D."/>
            <person name="Magnuson J.K."/>
            <person name="James T.Y."/>
            <person name="O'Malley M.A."/>
            <person name="Stajich J.E."/>
            <person name="Spatafora J.W."/>
            <person name="Visel A."/>
            <person name="Grigoriev I.V."/>
        </authorList>
    </citation>
    <scope>NUCLEOTIDE SEQUENCE [LARGE SCALE GENOMIC DNA]</scope>
    <source>
        <strain evidence="2 3">CBS 115471</strain>
    </source>
</reference>
<feature type="non-terminal residue" evidence="2">
    <location>
        <position position="161"/>
    </location>
</feature>
<feature type="domain" description="LysM" evidence="1">
    <location>
        <begin position="7"/>
        <end position="56"/>
    </location>
</feature>
<dbReference type="Gene3D" id="3.10.350.10">
    <property type="entry name" value="LysM domain"/>
    <property type="match status" value="1"/>
</dbReference>
<dbReference type="OrthoDB" id="5985073at2759"/>
<gene>
    <name evidence="2" type="ORF">BCR34DRAFT_437611</name>
</gene>
<evidence type="ECO:0000259" key="1">
    <source>
        <dbReference type="PROSITE" id="PS51782"/>
    </source>
</evidence>
<dbReference type="AlphaFoldDB" id="A0A1Y1Z9T0"/>
<dbReference type="Proteomes" id="UP000193144">
    <property type="component" value="Unassembled WGS sequence"/>
</dbReference>
<keyword evidence="3" id="KW-1185">Reference proteome</keyword>
<sequence length="161" mass="16415">STKYCGQFYTVQSGETCRSILDHGNAPSDLFVAVNPSLVAADACDSNLKAGLTYCLHLRKPSTSPISGDVLCGSASPVNATCAGSSFGSYCFTYGYCGSGSQYCAVGAYQPAFRTCSTDKTPSQDGTCRSLLSVGALCSGSQLGNCCSVSGYGGNTSAYCG</sequence>
<dbReference type="InterPro" id="IPR036779">
    <property type="entry name" value="LysM_dom_sf"/>
</dbReference>